<dbReference type="EMBL" id="MBTF01000039">
    <property type="protein sequence ID" value="OOQ56663.1"/>
    <property type="molecule type" value="Genomic_DNA"/>
</dbReference>
<dbReference type="SUPFAM" id="SSF100950">
    <property type="entry name" value="NagB/RpiA/CoA transferase-like"/>
    <property type="match status" value="1"/>
</dbReference>
<dbReference type="Proteomes" id="UP000189739">
    <property type="component" value="Unassembled WGS sequence"/>
</dbReference>
<dbReference type="STRING" id="1792845.BC343_18280"/>
<name>A0A1S9P6S9_9SPHI</name>
<dbReference type="Pfam" id="PF02589">
    <property type="entry name" value="LUD_dom"/>
    <property type="match status" value="1"/>
</dbReference>
<protein>
    <recommendedName>
        <fullName evidence="1">LUD domain-containing protein</fullName>
    </recommendedName>
</protein>
<dbReference type="InterPro" id="IPR003741">
    <property type="entry name" value="LUD_dom"/>
</dbReference>
<sequence length="198" mass="21058">MTSRDRILADVRRNQPPLVAAPDITAWENKAHSAEVLLQTFATVAGNVGGKVVLVDNVDDIKSHLNIPEGGRVLTTLPELLDVADDAALFAGNAPHDLANVDLAILRAEFGVAENSALWLTEKLMGTRVLPFICQHLAFVVNAKDIVPDMHAAYVRTAGTDHGFAAFIAGPSKTADIEQSLVLGAHGPRSLVIFVVLG</sequence>
<feature type="domain" description="LUD" evidence="1">
    <location>
        <begin position="97"/>
        <end position="196"/>
    </location>
</feature>
<dbReference type="PANTHER" id="PTHR43682:SF1">
    <property type="entry name" value="LACTATE UTILIZATION PROTEIN C"/>
    <property type="match status" value="1"/>
</dbReference>
<evidence type="ECO:0000259" key="1">
    <source>
        <dbReference type="Pfam" id="PF02589"/>
    </source>
</evidence>
<evidence type="ECO:0000313" key="3">
    <source>
        <dbReference type="Proteomes" id="UP000189739"/>
    </source>
</evidence>
<dbReference type="PANTHER" id="PTHR43682">
    <property type="entry name" value="LACTATE UTILIZATION PROTEIN C"/>
    <property type="match status" value="1"/>
</dbReference>
<keyword evidence="3" id="KW-1185">Reference proteome</keyword>
<accession>A0A1S9P6S9</accession>
<comment type="caution">
    <text evidence="2">The sequence shown here is derived from an EMBL/GenBank/DDBJ whole genome shotgun (WGS) entry which is preliminary data.</text>
</comment>
<dbReference type="InterPro" id="IPR037171">
    <property type="entry name" value="NagB/RpiA_transferase-like"/>
</dbReference>
<dbReference type="Gene3D" id="3.40.50.10420">
    <property type="entry name" value="NagB/RpiA/CoA transferase-like"/>
    <property type="match status" value="1"/>
</dbReference>
<evidence type="ECO:0000313" key="2">
    <source>
        <dbReference type="EMBL" id="OOQ56663.1"/>
    </source>
</evidence>
<dbReference type="InterPro" id="IPR024185">
    <property type="entry name" value="FTHF_cligase-like_sf"/>
</dbReference>
<organism evidence="2 3">
    <name type="scientific">Mucilaginibacter pedocola</name>
    <dbReference type="NCBI Taxonomy" id="1792845"/>
    <lineage>
        <taxon>Bacteria</taxon>
        <taxon>Pseudomonadati</taxon>
        <taxon>Bacteroidota</taxon>
        <taxon>Sphingobacteriia</taxon>
        <taxon>Sphingobacteriales</taxon>
        <taxon>Sphingobacteriaceae</taxon>
        <taxon>Mucilaginibacter</taxon>
    </lineage>
</organism>
<dbReference type="OrthoDB" id="9794157at2"/>
<reference evidence="2 3" key="1">
    <citation type="submission" date="2016-07" db="EMBL/GenBank/DDBJ databases">
        <title>Genomic analysis of zinc-resistant bacterium Mucilaginibacter pedocola TBZ30.</title>
        <authorList>
            <person name="Huang J."/>
            <person name="Tang J."/>
        </authorList>
    </citation>
    <scope>NUCLEOTIDE SEQUENCE [LARGE SCALE GENOMIC DNA]</scope>
    <source>
        <strain evidence="2 3">TBZ30</strain>
    </source>
</reference>
<dbReference type="AlphaFoldDB" id="A0A1S9P6S9"/>
<gene>
    <name evidence="2" type="ORF">BC343_18280</name>
</gene>
<proteinExistence type="predicted"/>